<evidence type="ECO:0000313" key="1">
    <source>
        <dbReference type="EMBL" id="SVA52502.1"/>
    </source>
</evidence>
<dbReference type="EMBL" id="UINC01011965">
    <property type="protein sequence ID" value="SVA52502.1"/>
    <property type="molecule type" value="Genomic_DNA"/>
</dbReference>
<sequence>MDLHPEFEEIWTQGEMAAYPQEINGQIVSPFVHTVLHTIVDSQLRTGQPECVEKTFKRLREQDMEEHEVLHAIIAVYADLHFSSFRQGKPFDQLDYESRLDYLSYEDLPPSEEDN</sequence>
<gene>
    <name evidence="1" type="ORF">METZ01_LOCUS105356</name>
</gene>
<name>A0A381WJ74_9ZZZZ</name>
<dbReference type="InterPro" id="IPR014993">
    <property type="entry name" value="DUF1841"/>
</dbReference>
<evidence type="ECO:0008006" key="2">
    <source>
        <dbReference type="Google" id="ProtNLM"/>
    </source>
</evidence>
<reference evidence="1" key="1">
    <citation type="submission" date="2018-05" db="EMBL/GenBank/DDBJ databases">
        <authorList>
            <person name="Lanie J.A."/>
            <person name="Ng W.-L."/>
            <person name="Kazmierczak K.M."/>
            <person name="Andrzejewski T.M."/>
            <person name="Davidsen T.M."/>
            <person name="Wayne K.J."/>
            <person name="Tettelin H."/>
            <person name="Glass J.I."/>
            <person name="Rusch D."/>
            <person name="Podicherti R."/>
            <person name="Tsui H.-C.T."/>
            <person name="Winkler M.E."/>
        </authorList>
    </citation>
    <scope>NUCLEOTIDE SEQUENCE</scope>
</reference>
<protein>
    <recommendedName>
        <fullName evidence="2">DUF1841 domain-containing protein</fullName>
    </recommendedName>
</protein>
<dbReference type="Pfam" id="PF08897">
    <property type="entry name" value="DUF1841"/>
    <property type="match status" value="1"/>
</dbReference>
<accession>A0A381WJ74</accession>
<proteinExistence type="predicted"/>
<dbReference type="AlphaFoldDB" id="A0A381WJ74"/>
<organism evidence="1">
    <name type="scientific">marine metagenome</name>
    <dbReference type="NCBI Taxonomy" id="408172"/>
    <lineage>
        <taxon>unclassified sequences</taxon>
        <taxon>metagenomes</taxon>
        <taxon>ecological metagenomes</taxon>
    </lineage>
</organism>